<organism evidence="7 8">
    <name type="scientific">Labrus bergylta</name>
    <name type="common">ballan wrasse</name>
    <dbReference type="NCBI Taxonomy" id="56723"/>
    <lineage>
        <taxon>Eukaryota</taxon>
        <taxon>Metazoa</taxon>
        <taxon>Chordata</taxon>
        <taxon>Craniata</taxon>
        <taxon>Vertebrata</taxon>
        <taxon>Euteleostomi</taxon>
        <taxon>Actinopterygii</taxon>
        <taxon>Neopterygii</taxon>
        <taxon>Teleostei</taxon>
        <taxon>Neoteleostei</taxon>
        <taxon>Acanthomorphata</taxon>
        <taxon>Eupercaria</taxon>
        <taxon>Labriformes</taxon>
        <taxon>Labridae</taxon>
        <taxon>Labrus</taxon>
    </lineage>
</organism>
<sequence>MERGQAPEAPSYMAWSIFNTFCCCWPLGIAAIVYSSKANTANSLGQSSEAMEASRKAKVLNILSLVIGIIFIIIFIVYKLNNPEQH</sequence>
<dbReference type="Pfam" id="PF04505">
    <property type="entry name" value="CD225"/>
    <property type="match status" value="1"/>
</dbReference>
<dbReference type="Proteomes" id="UP000261660">
    <property type="component" value="Unplaced"/>
</dbReference>
<keyword evidence="5 6" id="KW-0472">Membrane</keyword>
<accession>A0A3Q3FXG1</accession>
<reference evidence="7" key="1">
    <citation type="submission" date="2025-08" db="UniProtKB">
        <authorList>
            <consortium name="Ensembl"/>
        </authorList>
    </citation>
    <scope>IDENTIFICATION</scope>
</reference>
<feature type="transmembrane region" description="Helical" evidence="6">
    <location>
        <begin position="59"/>
        <end position="78"/>
    </location>
</feature>
<dbReference type="InParanoid" id="A0A3Q3FXG1"/>
<evidence type="ECO:0000256" key="6">
    <source>
        <dbReference type="SAM" id="Phobius"/>
    </source>
</evidence>
<dbReference type="STRING" id="56723.ENSLBEP00000025416"/>
<dbReference type="GO" id="GO:0016020">
    <property type="term" value="C:membrane"/>
    <property type="evidence" value="ECO:0007669"/>
    <property type="project" value="UniProtKB-SubCell"/>
</dbReference>
<dbReference type="InterPro" id="IPR051423">
    <property type="entry name" value="CD225/Dispanin"/>
</dbReference>
<dbReference type="InterPro" id="IPR007593">
    <property type="entry name" value="CD225/Dispanin_fam"/>
</dbReference>
<dbReference type="PANTHER" id="PTHR14948">
    <property type="entry name" value="NG5"/>
    <property type="match status" value="1"/>
</dbReference>
<dbReference type="AlphaFoldDB" id="A0A3Q3FXG1"/>
<keyword evidence="3 6" id="KW-0812">Transmembrane</keyword>
<keyword evidence="4 6" id="KW-1133">Transmembrane helix</keyword>
<evidence type="ECO:0000256" key="1">
    <source>
        <dbReference type="ARBA" id="ARBA00004370"/>
    </source>
</evidence>
<protein>
    <submittedName>
        <fullName evidence="7">Uncharacterized protein</fullName>
    </submittedName>
</protein>
<evidence type="ECO:0000313" key="7">
    <source>
        <dbReference type="Ensembl" id="ENSLBEP00000025416.1"/>
    </source>
</evidence>
<evidence type="ECO:0000256" key="2">
    <source>
        <dbReference type="ARBA" id="ARBA00006843"/>
    </source>
</evidence>
<evidence type="ECO:0000256" key="3">
    <source>
        <dbReference type="ARBA" id="ARBA00022692"/>
    </source>
</evidence>
<dbReference type="Ensembl" id="ENSLBET00000026704.1">
    <property type="protein sequence ID" value="ENSLBEP00000025416.1"/>
    <property type="gene ID" value="ENSLBEG00000019416.1"/>
</dbReference>
<proteinExistence type="inferred from homology"/>
<evidence type="ECO:0000256" key="4">
    <source>
        <dbReference type="ARBA" id="ARBA00022989"/>
    </source>
</evidence>
<keyword evidence="8" id="KW-1185">Reference proteome</keyword>
<dbReference type="PANTHER" id="PTHR14948:SF46">
    <property type="entry name" value="DISPANIN SUBFAMILY A MEMBER 2B-LIKE-RELATED"/>
    <property type="match status" value="1"/>
</dbReference>
<name>A0A3Q3FXG1_9LABR</name>
<evidence type="ECO:0000256" key="5">
    <source>
        <dbReference type="ARBA" id="ARBA00023136"/>
    </source>
</evidence>
<feature type="transmembrane region" description="Helical" evidence="6">
    <location>
        <begin position="12"/>
        <end position="34"/>
    </location>
</feature>
<dbReference type="GeneTree" id="ENSGT01030000234792"/>
<reference evidence="7" key="2">
    <citation type="submission" date="2025-09" db="UniProtKB">
        <authorList>
            <consortium name="Ensembl"/>
        </authorList>
    </citation>
    <scope>IDENTIFICATION</scope>
</reference>
<evidence type="ECO:0000313" key="8">
    <source>
        <dbReference type="Proteomes" id="UP000261660"/>
    </source>
</evidence>
<comment type="similarity">
    <text evidence="2">Belongs to the CD225/Dispanin family.</text>
</comment>
<comment type="subcellular location">
    <subcellularLocation>
        <location evidence="1">Membrane</location>
    </subcellularLocation>
</comment>